<dbReference type="Proteomes" id="UP000829398">
    <property type="component" value="Chromosome 4"/>
</dbReference>
<keyword evidence="2" id="KW-1185">Reference proteome</keyword>
<reference evidence="2" key="1">
    <citation type="journal article" date="2023" name="Hortic. Res.">
        <title>A chromosome-level phased genome enabling allele-level studies in sweet orange: a case study on citrus Huanglongbing tolerance.</title>
        <authorList>
            <person name="Wu B."/>
            <person name="Yu Q."/>
            <person name="Deng Z."/>
            <person name="Duan Y."/>
            <person name="Luo F."/>
            <person name="Gmitter F. Jr."/>
        </authorList>
    </citation>
    <scope>NUCLEOTIDE SEQUENCE [LARGE SCALE GENOMIC DNA]</scope>
    <source>
        <strain evidence="2">cv. Valencia</strain>
    </source>
</reference>
<protein>
    <submittedName>
        <fullName evidence="1">Uncharacterized protein</fullName>
    </submittedName>
</protein>
<comment type="caution">
    <text evidence="1">The sequence shown here is derived from an EMBL/GenBank/DDBJ whole genome shotgun (WGS) entry which is preliminary data.</text>
</comment>
<name>A0ACB8L6Q3_CITSI</name>
<evidence type="ECO:0000313" key="2">
    <source>
        <dbReference type="Proteomes" id="UP000829398"/>
    </source>
</evidence>
<sequence length="407" mass="47381">MKIRSEGGCRSRNYIDELSDDLLLLILYRLPGLLATHCKAVCKRWSSLISDPSFMQLSIRHHYHNHNHHQFDNDKYHLNFLYQYRKDVIWHLQSIPSFADVKPLLCRSFVCIYYICNPLTKQWSTILRAPSLRFHKRSMVGLVCYPYFCVEKGGCTCTTGDRCSFKLVCIHKHSDNWYVLTVDIFCYESGKWSQRRVFTRRILNSLSWSDSLVAYRGILHWVNCDQTIFACDPLKKPWRLNVIDTPADGKEISIGVCRGKLQMSQLQLDTLNPFADNSAKAVSLSVWELEDYDAGKWRLEHMVYLKDMVSVNSEDYLRMIKDARKPLDPVKMVKLLAFHPHDVDIVYLIFLKWLVVSCNLQARTLQGSRVQLSKNEDCCSLPCGNFCSIVHSWRPTPVSPLSFKHEK</sequence>
<evidence type="ECO:0000313" key="1">
    <source>
        <dbReference type="EMBL" id="KAH9769056.1"/>
    </source>
</evidence>
<accession>A0ACB8L6Q3</accession>
<gene>
    <name evidence="1" type="ORF">KPL71_011849</name>
</gene>
<organism evidence="1 2">
    <name type="scientific">Citrus sinensis</name>
    <name type="common">Sweet orange</name>
    <name type="synonym">Citrus aurantium var. sinensis</name>
    <dbReference type="NCBI Taxonomy" id="2711"/>
    <lineage>
        <taxon>Eukaryota</taxon>
        <taxon>Viridiplantae</taxon>
        <taxon>Streptophyta</taxon>
        <taxon>Embryophyta</taxon>
        <taxon>Tracheophyta</taxon>
        <taxon>Spermatophyta</taxon>
        <taxon>Magnoliopsida</taxon>
        <taxon>eudicotyledons</taxon>
        <taxon>Gunneridae</taxon>
        <taxon>Pentapetalae</taxon>
        <taxon>rosids</taxon>
        <taxon>malvids</taxon>
        <taxon>Sapindales</taxon>
        <taxon>Rutaceae</taxon>
        <taxon>Aurantioideae</taxon>
        <taxon>Citrus</taxon>
    </lineage>
</organism>
<proteinExistence type="predicted"/>
<dbReference type="EMBL" id="CM039173">
    <property type="protein sequence ID" value="KAH9769056.1"/>
    <property type="molecule type" value="Genomic_DNA"/>
</dbReference>